<dbReference type="AlphaFoldDB" id="A0A370I4S8"/>
<accession>A0A370I4S8</accession>
<dbReference type="STRING" id="1210086.GCA_001613105_04107"/>
<comment type="caution">
    <text evidence="1">The sequence shown here is derived from an EMBL/GenBank/DDBJ whole genome shotgun (WGS) entry which is preliminary data.</text>
</comment>
<keyword evidence="2" id="KW-1185">Reference proteome</keyword>
<protein>
    <submittedName>
        <fullName evidence="1">Uncharacterized protein</fullName>
    </submittedName>
</protein>
<dbReference type="EMBL" id="QQBC01000005">
    <property type="protein sequence ID" value="RDI65743.1"/>
    <property type="molecule type" value="Genomic_DNA"/>
</dbReference>
<reference evidence="1 2" key="1">
    <citation type="submission" date="2018-07" db="EMBL/GenBank/DDBJ databases">
        <title>Genomic Encyclopedia of Type Strains, Phase IV (KMG-IV): sequencing the most valuable type-strain genomes for metagenomic binning, comparative biology and taxonomic classification.</title>
        <authorList>
            <person name="Goeker M."/>
        </authorList>
    </citation>
    <scope>NUCLEOTIDE SEQUENCE [LARGE SCALE GENOMIC DNA]</scope>
    <source>
        <strain evidence="1 2">DSM 44290</strain>
    </source>
</reference>
<sequence length="207" mass="22470">MAWNFRTKKTNRVEVALSNFCVCGRCRGKKGAVAAVIEYAALTGHAGSREDVLLWLADAASNSDGRERLGEAVGDMIVDIAKYAERLGVSGTAVLDSARARVEREATAVARVDDSRWYEIEIGGLIWRIGHFRGGAIGGAHQGVWEYRAHWGRDLIDDGALYCPQLMTHWEAAEMIAGDPDVRERVALAHSRAVACLDSFAGAGRQG</sequence>
<name>A0A370I4S8_9NOCA</name>
<evidence type="ECO:0000313" key="2">
    <source>
        <dbReference type="Proteomes" id="UP000254869"/>
    </source>
</evidence>
<evidence type="ECO:0000313" key="1">
    <source>
        <dbReference type="EMBL" id="RDI65743.1"/>
    </source>
</evidence>
<organism evidence="1 2">
    <name type="scientific">Nocardia pseudobrasiliensis</name>
    <dbReference type="NCBI Taxonomy" id="45979"/>
    <lineage>
        <taxon>Bacteria</taxon>
        <taxon>Bacillati</taxon>
        <taxon>Actinomycetota</taxon>
        <taxon>Actinomycetes</taxon>
        <taxon>Mycobacteriales</taxon>
        <taxon>Nocardiaceae</taxon>
        <taxon>Nocardia</taxon>
    </lineage>
</organism>
<gene>
    <name evidence="1" type="ORF">DFR76_10558</name>
</gene>
<proteinExistence type="predicted"/>
<dbReference type="Proteomes" id="UP000254869">
    <property type="component" value="Unassembled WGS sequence"/>
</dbReference>